<proteinExistence type="inferred from homology"/>
<dbReference type="GO" id="GO:0015807">
    <property type="term" value="P:L-amino acid transport"/>
    <property type="evidence" value="ECO:0007669"/>
    <property type="project" value="TreeGrafter"/>
</dbReference>
<dbReference type="NCBIfam" id="TIGR03410">
    <property type="entry name" value="urea_trans_UrtE"/>
    <property type="match status" value="1"/>
</dbReference>
<organism evidence="7 8">
    <name type="scientific">Clostridium beijerinckii</name>
    <name type="common">Clostridium MP</name>
    <dbReference type="NCBI Taxonomy" id="1520"/>
    <lineage>
        <taxon>Bacteria</taxon>
        <taxon>Bacillati</taxon>
        <taxon>Bacillota</taxon>
        <taxon>Clostridia</taxon>
        <taxon>Eubacteriales</taxon>
        <taxon>Clostridiaceae</taxon>
        <taxon>Clostridium</taxon>
    </lineage>
</organism>
<dbReference type="InterPro" id="IPR003593">
    <property type="entry name" value="AAA+_ATPase"/>
</dbReference>
<evidence type="ECO:0000256" key="4">
    <source>
        <dbReference type="ARBA" id="ARBA00022840"/>
    </source>
</evidence>
<dbReference type="Pfam" id="PF00005">
    <property type="entry name" value="ABC_tran"/>
    <property type="match status" value="1"/>
</dbReference>
<dbReference type="Gene3D" id="3.40.50.300">
    <property type="entry name" value="P-loop containing nucleotide triphosphate hydrolases"/>
    <property type="match status" value="1"/>
</dbReference>
<protein>
    <submittedName>
        <fullName evidence="7">ABC transporter ATP-binding protein</fullName>
    </submittedName>
</protein>
<dbReference type="GO" id="GO:0005524">
    <property type="term" value="F:ATP binding"/>
    <property type="evidence" value="ECO:0007669"/>
    <property type="project" value="UniProtKB-KW"/>
</dbReference>
<dbReference type="GO" id="GO:0015658">
    <property type="term" value="F:branched-chain amino acid transmembrane transporter activity"/>
    <property type="evidence" value="ECO:0007669"/>
    <property type="project" value="TreeGrafter"/>
</dbReference>
<dbReference type="PANTHER" id="PTHR43820:SF5">
    <property type="entry name" value="HIGH-AFFINITY BRANCHED-CHAIN AMINO ACID TRANSPORT ATP-BINDING PROTEIN"/>
    <property type="match status" value="1"/>
</dbReference>
<dbReference type="InterPro" id="IPR052156">
    <property type="entry name" value="BCAA_Transport_ATP-bd_LivF"/>
</dbReference>
<dbReference type="Proteomes" id="UP000190959">
    <property type="component" value="Unassembled WGS sequence"/>
</dbReference>
<evidence type="ECO:0000313" key="8">
    <source>
        <dbReference type="Proteomes" id="UP000190959"/>
    </source>
</evidence>
<dbReference type="PANTHER" id="PTHR43820">
    <property type="entry name" value="HIGH-AFFINITY BRANCHED-CHAIN AMINO ACID TRANSPORT ATP-BINDING PROTEIN LIVF"/>
    <property type="match status" value="1"/>
</dbReference>
<comment type="caution">
    <text evidence="7">The sequence shown here is derived from an EMBL/GenBank/DDBJ whole genome shotgun (WGS) entry which is preliminary data.</text>
</comment>
<dbReference type="InterPro" id="IPR027417">
    <property type="entry name" value="P-loop_NTPase"/>
</dbReference>
<dbReference type="GO" id="GO:0016887">
    <property type="term" value="F:ATP hydrolysis activity"/>
    <property type="evidence" value="ECO:0007669"/>
    <property type="project" value="InterPro"/>
</dbReference>
<evidence type="ECO:0000313" key="7">
    <source>
        <dbReference type="EMBL" id="OOP72899.1"/>
    </source>
</evidence>
<reference evidence="7 8" key="1">
    <citation type="submission" date="2017-02" db="EMBL/GenBank/DDBJ databases">
        <title>Genome sequence of Clostridium beijerinckii Br21.</title>
        <authorList>
            <person name="Fonseca B.C."/>
            <person name="Guazzaroni M.E."/>
            <person name="Riano-Pachon D.M."/>
            <person name="Reginatto V."/>
        </authorList>
    </citation>
    <scope>NUCLEOTIDE SEQUENCE [LARGE SCALE GENOMIC DNA]</scope>
    <source>
        <strain evidence="7 8">Br21</strain>
    </source>
</reference>
<dbReference type="PROSITE" id="PS50893">
    <property type="entry name" value="ABC_TRANSPORTER_2"/>
    <property type="match status" value="1"/>
</dbReference>
<evidence type="ECO:0000256" key="2">
    <source>
        <dbReference type="ARBA" id="ARBA00022448"/>
    </source>
</evidence>
<dbReference type="InterPro" id="IPR017780">
    <property type="entry name" value="ABC_transptr_urea_ATP-bd_UrtE"/>
</dbReference>
<feature type="domain" description="ABC transporter" evidence="6">
    <location>
        <begin position="2"/>
        <end position="228"/>
    </location>
</feature>
<keyword evidence="3" id="KW-0547">Nucleotide-binding</keyword>
<dbReference type="AlphaFoldDB" id="A0A1S9N5V5"/>
<keyword evidence="2" id="KW-0813">Transport</keyword>
<comment type="similarity">
    <text evidence="1">Belongs to the ABC transporter superfamily.</text>
</comment>
<dbReference type="InterPro" id="IPR003439">
    <property type="entry name" value="ABC_transporter-like_ATP-bd"/>
</dbReference>
<dbReference type="SUPFAM" id="SSF52540">
    <property type="entry name" value="P-loop containing nucleoside triphosphate hydrolases"/>
    <property type="match status" value="1"/>
</dbReference>
<name>A0A1S9N5V5_CLOBE</name>
<evidence type="ECO:0000256" key="5">
    <source>
        <dbReference type="ARBA" id="ARBA00022970"/>
    </source>
</evidence>
<sequence>MLKLTDLNATYGEGMILRKVNLEALKGKVTCLVGRNGAGKTTTMRAIMGLISTPNGNIKLDNKSIIKLPTYERVKCGIGYVPQGREIFPQLTVEENLLLGLEAKNGKGVIPDSIYETFPILKEFLHRKGDALSGGQQQQLAIARAILANPKVLILDEPTEGIQPSIIQEIGRVITKLKSDMAVLIVEQYLEFVLEIADYCYIMENGRITIEGEPDNLDHDALQATMSL</sequence>
<dbReference type="EMBL" id="MWMH01000004">
    <property type="protein sequence ID" value="OOP72899.1"/>
    <property type="molecule type" value="Genomic_DNA"/>
</dbReference>
<dbReference type="CDD" id="cd03224">
    <property type="entry name" value="ABC_TM1139_LivF_branched"/>
    <property type="match status" value="1"/>
</dbReference>
<gene>
    <name evidence="7" type="ORF">CBEIBR21_13870</name>
</gene>
<keyword evidence="5" id="KW-0029">Amino-acid transport</keyword>
<evidence type="ECO:0000256" key="1">
    <source>
        <dbReference type="ARBA" id="ARBA00005417"/>
    </source>
</evidence>
<evidence type="ECO:0000256" key="3">
    <source>
        <dbReference type="ARBA" id="ARBA00022741"/>
    </source>
</evidence>
<dbReference type="SMART" id="SM00382">
    <property type="entry name" value="AAA"/>
    <property type="match status" value="1"/>
</dbReference>
<evidence type="ECO:0000259" key="6">
    <source>
        <dbReference type="PROSITE" id="PS50893"/>
    </source>
</evidence>
<dbReference type="RefSeq" id="WP_008423972.1">
    <property type="nucleotide sequence ID" value="NZ_MWMH01000004.1"/>
</dbReference>
<keyword evidence="4 7" id="KW-0067">ATP-binding</keyword>
<accession>A0A1S9N5V5</accession>